<evidence type="ECO:0000313" key="2">
    <source>
        <dbReference type="EMBL" id="CAD7620251.1"/>
    </source>
</evidence>
<sequence>MFGNTYMKDSMMVGLFFVFISSSICLAETPKPLDAINLLAECGSLCWAQDKNNTNPDNINVDPELFDESVCKCMQVCFASKAKKVDHEVKLSPGQVQKIKVSAYCGHICYPKDKQCFSKKSLDYCYAGCLGTILQPRLKAQQQLAQNNNQTHGPNQPQG</sequence>
<protein>
    <submittedName>
        <fullName evidence="2">Uncharacterized protein</fullName>
    </submittedName>
</protein>
<dbReference type="Proteomes" id="UP000759131">
    <property type="component" value="Unassembled WGS sequence"/>
</dbReference>
<organism evidence="2">
    <name type="scientific">Medioppia subpectinata</name>
    <dbReference type="NCBI Taxonomy" id="1979941"/>
    <lineage>
        <taxon>Eukaryota</taxon>
        <taxon>Metazoa</taxon>
        <taxon>Ecdysozoa</taxon>
        <taxon>Arthropoda</taxon>
        <taxon>Chelicerata</taxon>
        <taxon>Arachnida</taxon>
        <taxon>Acari</taxon>
        <taxon>Acariformes</taxon>
        <taxon>Sarcoptiformes</taxon>
        <taxon>Oribatida</taxon>
        <taxon>Brachypylina</taxon>
        <taxon>Oppioidea</taxon>
        <taxon>Oppiidae</taxon>
        <taxon>Medioppia</taxon>
    </lineage>
</organism>
<keyword evidence="1" id="KW-0732">Signal</keyword>
<evidence type="ECO:0000313" key="3">
    <source>
        <dbReference type="Proteomes" id="UP000759131"/>
    </source>
</evidence>
<dbReference type="AlphaFoldDB" id="A0A7R9KCH9"/>
<gene>
    <name evidence="2" type="ORF">OSB1V03_LOCUS744</name>
</gene>
<feature type="chain" id="PRO_5036210906" evidence="1">
    <location>
        <begin position="28"/>
        <end position="159"/>
    </location>
</feature>
<evidence type="ECO:0000256" key="1">
    <source>
        <dbReference type="SAM" id="SignalP"/>
    </source>
</evidence>
<name>A0A7R9KCH9_9ACAR</name>
<dbReference type="OrthoDB" id="10466987at2759"/>
<feature type="signal peptide" evidence="1">
    <location>
        <begin position="1"/>
        <end position="27"/>
    </location>
</feature>
<keyword evidence="3" id="KW-1185">Reference proteome</keyword>
<dbReference type="EMBL" id="CAJPIZ010000178">
    <property type="protein sequence ID" value="CAG2100681.1"/>
    <property type="molecule type" value="Genomic_DNA"/>
</dbReference>
<accession>A0A7R9KCH9</accession>
<reference evidence="2" key="1">
    <citation type="submission" date="2020-11" db="EMBL/GenBank/DDBJ databases">
        <authorList>
            <person name="Tran Van P."/>
        </authorList>
    </citation>
    <scope>NUCLEOTIDE SEQUENCE</scope>
</reference>
<proteinExistence type="predicted"/>
<dbReference type="EMBL" id="OC854753">
    <property type="protein sequence ID" value="CAD7620251.1"/>
    <property type="molecule type" value="Genomic_DNA"/>
</dbReference>